<evidence type="ECO:0000259" key="4">
    <source>
        <dbReference type="Pfam" id="PF13962"/>
    </source>
</evidence>
<keyword evidence="1" id="KW-0040">ANK repeat</keyword>
<feature type="domain" description="PGG" evidence="4">
    <location>
        <begin position="565"/>
        <end position="678"/>
    </location>
</feature>
<dbReference type="OrthoDB" id="952758at2759"/>
<dbReference type="Pfam" id="PF13962">
    <property type="entry name" value="PGG"/>
    <property type="match status" value="1"/>
</dbReference>
<evidence type="ECO:0000256" key="2">
    <source>
        <dbReference type="SAM" id="Phobius"/>
    </source>
</evidence>
<feature type="transmembrane region" description="Helical" evidence="2">
    <location>
        <begin position="684"/>
        <end position="705"/>
    </location>
</feature>
<dbReference type="PANTHER" id="PTHR24177:SF335">
    <property type="entry name" value="PGG DOMAIN-CONTAINING PROTEIN"/>
    <property type="match status" value="1"/>
</dbReference>
<comment type="caution">
    <text evidence="5">The sequence shown here is derived from an EMBL/GenBank/DDBJ whole genome shotgun (WGS) entry which is preliminary data.</text>
</comment>
<accession>A0A8J5YEY2</accession>
<dbReference type="Pfam" id="PF12796">
    <property type="entry name" value="Ank_2"/>
    <property type="match status" value="1"/>
</dbReference>
<evidence type="ECO:0000256" key="1">
    <source>
        <dbReference type="PROSITE-ProRule" id="PRU00023"/>
    </source>
</evidence>
<dbReference type="PROSITE" id="PS50088">
    <property type="entry name" value="ANK_REPEAT"/>
    <property type="match status" value="1"/>
</dbReference>
<gene>
    <name evidence="5" type="ORF">CXB51_028650</name>
</gene>
<organism evidence="5 6">
    <name type="scientific">Gossypium anomalum</name>
    <dbReference type="NCBI Taxonomy" id="47600"/>
    <lineage>
        <taxon>Eukaryota</taxon>
        <taxon>Viridiplantae</taxon>
        <taxon>Streptophyta</taxon>
        <taxon>Embryophyta</taxon>
        <taxon>Tracheophyta</taxon>
        <taxon>Spermatophyta</taxon>
        <taxon>Magnoliopsida</taxon>
        <taxon>eudicotyledons</taxon>
        <taxon>Gunneridae</taxon>
        <taxon>Pentapetalae</taxon>
        <taxon>rosids</taxon>
        <taxon>malvids</taxon>
        <taxon>Malvales</taxon>
        <taxon>Malvaceae</taxon>
        <taxon>Malvoideae</taxon>
        <taxon>Gossypium</taxon>
    </lineage>
</organism>
<protein>
    <recommendedName>
        <fullName evidence="7">PGG domain-containing protein</fullName>
    </recommendedName>
</protein>
<sequence length="730" mass="83638">MAFTGIVSDKLNEENYENWKECLASYLKSQGLWGIVSGEEKEPPQSDKNQYDLWVKNNAKALHALQISCGAHTIAKFGDNQSAKCQWDRLAEKFPAPLPQGSGCLLRQGESNVFQYDKLYRQIEEGKVEEVKEFLRENPNALREKITLKDDTALHVAVMAGRTDIVKVLVEMMGKEELEMKNDMGETAFSIATINESWKMVEDMVEKNSNLLTLKNRYGAIPVVVASLFSAKDMVRYLYQITPKEILNPETEDRSGATLLNSLIADAIFDLAISLVKTYPKLGVTEDINNNYAIKLLAHKPSAFMSSKSFVFWKHRELEDEKIIKVELRRDLESNTMQHQRPSDVRSSLMNFIWKLTKREIKEFRTKTRVINMSTYNIFQIAVPEFKHIHDAKLQHDEAVELLNCIFTEIPKLSKQQLETIGLDKAIYDAIKHGMFEFIDEIIELYPEIIWRKDKKGRTLFANAIVLRQEKIFNHVFRLREKQRITLLRHDIFRNNFLHLAAKLSPPSRLDHISGAALQMQRELQWFEELRRILPPKFEEELNENNRTPASLFSHEHKELMKEGEKWMKNNAASCMVVATLISAVMFTSAFTVPGGIDEKTGSPIFLRSNAFLVFVITNSLSLFSSSTSVLVFLGVLTSHYAEKDFLQSLPAKSILGLFTLFFSIVTMMVAFGSAIFITLQERLAWVSIPVIILSTVPIAFFTLLQFPLLIEMLVSTYCCRIFDKSPNQT</sequence>
<evidence type="ECO:0000313" key="6">
    <source>
        <dbReference type="Proteomes" id="UP000701853"/>
    </source>
</evidence>
<dbReference type="PANTHER" id="PTHR24177">
    <property type="entry name" value="CASKIN"/>
    <property type="match status" value="1"/>
</dbReference>
<feature type="domain" description="DUF4219" evidence="3">
    <location>
        <begin position="11"/>
        <end position="37"/>
    </location>
</feature>
<keyword evidence="6" id="KW-1185">Reference proteome</keyword>
<dbReference type="InterPro" id="IPR002110">
    <property type="entry name" value="Ankyrin_rpt"/>
</dbReference>
<dbReference type="InterPro" id="IPR026961">
    <property type="entry name" value="PGG_dom"/>
</dbReference>
<keyword evidence="2" id="KW-0812">Transmembrane</keyword>
<evidence type="ECO:0000259" key="3">
    <source>
        <dbReference type="Pfam" id="PF13961"/>
    </source>
</evidence>
<dbReference type="PROSITE" id="PS50297">
    <property type="entry name" value="ANK_REP_REGION"/>
    <property type="match status" value="1"/>
</dbReference>
<keyword evidence="2" id="KW-1133">Transmembrane helix</keyword>
<feature type="transmembrane region" description="Helical" evidence="2">
    <location>
        <begin position="611"/>
        <end position="634"/>
    </location>
</feature>
<dbReference type="SMART" id="SM00248">
    <property type="entry name" value="ANK"/>
    <property type="match status" value="3"/>
</dbReference>
<dbReference type="EMBL" id="JAHUZN010000011">
    <property type="protein sequence ID" value="KAG8478741.1"/>
    <property type="molecule type" value="Genomic_DNA"/>
</dbReference>
<feature type="transmembrane region" description="Helical" evidence="2">
    <location>
        <begin position="655"/>
        <end position="678"/>
    </location>
</feature>
<dbReference type="InterPro" id="IPR036770">
    <property type="entry name" value="Ankyrin_rpt-contain_sf"/>
</dbReference>
<dbReference type="Gene3D" id="1.25.40.20">
    <property type="entry name" value="Ankyrin repeat-containing domain"/>
    <property type="match status" value="1"/>
</dbReference>
<dbReference type="Proteomes" id="UP000701853">
    <property type="component" value="Chromosome 11"/>
</dbReference>
<feature type="transmembrane region" description="Helical" evidence="2">
    <location>
        <begin position="571"/>
        <end position="591"/>
    </location>
</feature>
<keyword evidence="2" id="KW-0472">Membrane</keyword>
<feature type="repeat" description="ANK" evidence="1">
    <location>
        <begin position="149"/>
        <end position="171"/>
    </location>
</feature>
<dbReference type="Pfam" id="PF13961">
    <property type="entry name" value="DUF4219"/>
    <property type="match status" value="1"/>
</dbReference>
<dbReference type="GO" id="GO:0016020">
    <property type="term" value="C:membrane"/>
    <property type="evidence" value="ECO:0007669"/>
    <property type="project" value="TreeGrafter"/>
</dbReference>
<evidence type="ECO:0008006" key="7">
    <source>
        <dbReference type="Google" id="ProtNLM"/>
    </source>
</evidence>
<proteinExistence type="predicted"/>
<dbReference type="SUPFAM" id="SSF48403">
    <property type="entry name" value="Ankyrin repeat"/>
    <property type="match status" value="1"/>
</dbReference>
<reference evidence="5 6" key="1">
    <citation type="journal article" date="2021" name="bioRxiv">
        <title>The Gossypium anomalum genome as a resource for cotton improvement and evolutionary analysis of hybrid incompatibility.</title>
        <authorList>
            <person name="Grover C.E."/>
            <person name="Yuan D."/>
            <person name="Arick M.A."/>
            <person name="Miller E.R."/>
            <person name="Hu G."/>
            <person name="Peterson D.G."/>
            <person name="Wendel J.F."/>
            <person name="Udall J.A."/>
        </authorList>
    </citation>
    <scope>NUCLEOTIDE SEQUENCE [LARGE SCALE GENOMIC DNA]</scope>
    <source>
        <strain evidence="5">JFW-Udall</strain>
        <tissue evidence="5">Leaf</tissue>
    </source>
</reference>
<name>A0A8J5YEY2_9ROSI</name>
<dbReference type="InterPro" id="IPR025314">
    <property type="entry name" value="DUF4219"/>
</dbReference>
<evidence type="ECO:0000313" key="5">
    <source>
        <dbReference type="EMBL" id="KAG8478741.1"/>
    </source>
</evidence>
<dbReference type="AlphaFoldDB" id="A0A8J5YEY2"/>